<keyword evidence="1" id="KW-0472">Membrane</keyword>
<dbReference type="AlphaFoldDB" id="A0A445FEA1"/>
<reference evidence="2 3" key="1">
    <citation type="submission" date="2018-09" db="EMBL/GenBank/DDBJ databases">
        <title>A high-quality reference genome of wild soybean provides a powerful tool to mine soybean genomes.</title>
        <authorList>
            <person name="Xie M."/>
            <person name="Chung C.Y.L."/>
            <person name="Li M.-W."/>
            <person name="Wong F.-L."/>
            <person name="Chan T.-F."/>
            <person name="Lam H.-M."/>
        </authorList>
    </citation>
    <scope>NUCLEOTIDE SEQUENCE [LARGE SCALE GENOMIC DNA]</scope>
    <source>
        <strain evidence="3">cv. W05</strain>
        <tissue evidence="2">Hypocotyl of etiolated seedlings</tissue>
    </source>
</reference>
<keyword evidence="3" id="KW-1185">Reference proteome</keyword>
<keyword evidence="1" id="KW-1133">Transmembrane helix</keyword>
<accession>A0A445FEA1</accession>
<dbReference type="Proteomes" id="UP000289340">
    <property type="component" value="Chromosome 19"/>
</dbReference>
<protein>
    <submittedName>
        <fullName evidence="2">Uncharacterized protein</fullName>
    </submittedName>
</protein>
<sequence length="135" mass="15528">MMKEKKEFPKEEFLSFRNNQMSLEYIWMEKFIRNLKFFCALAPPFSHYSLTFLFYALASLTPYPYRRYTISIRSVLSLLAGAAEEAADHLGYFRSSGAFLRDALADILGVYIASFALSLFRSPPPPPHLHAFSLV</sequence>
<organism evidence="2 3">
    <name type="scientific">Glycine soja</name>
    <name type="common">Wild soybean</name>
    <dbReference type="NCBI Taxonomy" id="3848"/>
    <lineage>
        <taxon>Eukaryota</taxon>
        <taxon>Viridiplantae</taxon>
        <taxon>Streptophyta</taxon>
        <taxon>Embryophyta</taxon>
        <taxon>Tracheophyta</taxon>
        <taxon>Spermatophyta</taxon>
        <taxon>Magnoliopsida</taxon>
        <taxon>eudicotyledons</taxon>
        <taxon>Gunneridae</taxon>
        <taxon>Pentapetalae</taxon>
        <taxon>rosids</taxon>
        <taxon>fabids</taxon>
        <taxon>Fabales</taxon>
        <taxon>Fabaceae</taxon>
        <taxon>Papilionoideae</taxon>
        <taxon>50 kb inversion clade</taxon>
        <taxon>NPAAA clade</taxon>
        <taxon>indigoferoid/millettioid clade</taxon>
        <taxon>Phaseoleae</taxon>
        <taxon>Glycine</taxon>
        <taxon>Glycine subgen. Soja</taxon>
    </lineage>
</organism>
<keyword evidence="1" id="KW-0812">Transmembrane</keyword>
<evidence type="ECO:0000256" key="1">
    <source>
        <dbReference type="SAM" id="Phobius"/>
    </source>
</evidence>
<name>A0A445FEA1_GLYSO</name>
<proteinExistence type="predicted"/>
<comment type="caution">
    <text evidence="2">The sequence shown here is derived from an EMBL/GenBank/DDBJ whole genome shotgun (WGS) entry which is preliminary data.</text>
</comment>
<dbReference type="PANTHER" id="PTHR35462:SF2">
    <property type="entry name" value="TRANSMEMBRANE PROTEIN"/>
    <property type="match status" value="1"/>
</dbReference>
<dbReference type="EMBL" id="QZWG01000019">
    <property type="protein sequence ID" value="RZB47182.1"/>
    <property type="molecule type" value="Genomic_DNA"/>
</dbReference>
<gene>
    <name evidence="2" type="ORF">D0Y65_050994</name>
</gene>
<feature type="transmembrane region" description="Helical" evidence="1">
    <location>
        <begin position="37"/>
        <end position="58"/>
    </location>
</feature>
<dbReference type="PANTHER" id="PTHR35462">
    <property type="match status" value="1"/>
</dbReference>
<evidence type="ECO:0000313" key="2">
    <source>
        <dbReference type="EMBL" id="RZB47182.1"/>
    </source>
</evidence>
<evidence type="ECO:0000313" key="3">
    <source>
        <dbReference type="Proteomes" id="UP000289340"/>
    </source>
</evidence>